<dbReference type="PATRIC" id="fig|1678637.3.peg.4656"/>
<dbReference type="PRINTS" id="PR00035">
    <property type="entry name" value="HTHGNTR"/>
</dbReference>
<evidence type="ECO:0000256" key="2">
    <source>
        <dbReference type="ARBA" id="ARBA00023125"/>
    </source>
</evidence>
<dbReference type="SUPFAM" id="SSF48008">
    <property type="entry name" value="GntR ligand-binding domain-like"/>
    <property type="match status" value="1"/>
</dbReference>
<organism evidence="5 6">
    <name type="scientific">Streptomyces caatingaensis</name>
    <dbReference type="NCBI Taxonomy" id="1678637"/>
    <lineage>
        <taxon>Bacteria</taxon>
        <taxon>Bacillati</taxon>
        <taxon>Actinomycetota</taxon>
        <taxon>Actinomycetes</taxon>
        <taxon>Kitasatosporales</taxon>
        <taxon>Streptomycetaceae</taxon>
        <taxon>Streptomyces</taxon>
    </lineage>
</organism>
<dbReference type="InterPro" id="IPR008920">
    <property type="entry name" value="TF_FadR/GntR_C"/>
</dbReference>
<proteinExistence type="predicted"/>
<evidence type="ECO:0000313" key="5">
    <source>
        <dbReference type="EMBL" id="KNB50560.1"/>
    </source>
</evidence>
<dbReference type="CDD" id="cd07377">
    <property type="entry name" value="WHTH_GntR"/>
    <property type="match status" value="1"/>
</dbReference>
<evidence type="ECO:0000256" key="3">
    <source>
        <dbReference type="ARBA" id="ARBA00023163"/>
    </source>
</evidence>
<dbReference type="InterPro" id="IPR011711">
    <property type="entry name" value="GntR_C"/>
</dbReference>
<dbReference type="OrthoDB" id="7989071at2"/>
<dbReference type="EMBL" id="LFXA01000014">
    <property type="protein sequence ID" value="KNB50560.1"/>
    <property type="molecule type" value="Genomic_DNA"/>
</dbReference>
<gene>
    <name evidence="5" type="ORF">AC230_21710</name>
</gene>
<dbReference type="Pfam" id="PF00392">
    <property type="entry name" value="GntR"/>
    <property type="match status" value="1"/>
</dbReference>
<dbReference type="PANTHER" id="PTHR43537">
    <property type="entry name" value="TRANSCRIPTIONAL REGULATOR, GNTR FAMILY"/>
    <property type="match status" value="1"/>
</dbReference>
<dbReference type="Proteomes" id="UP000037288">
    <property type="component" value="Unassembled WGS sequence"/>
</dbReference>
<keyword evidence="3" id="KW-0804">Transcription</keyword>
<evidence type="ECO:0000259" key="4">
    <source>
        <dbReference type="PROSITE" id="PS50949"/>
    </source>
</evidence>
<comment type="caution">
    <text evidence="5">The sequence shown here is derived from an EMBL/GenBank/DDBJ whole genome shotgun (WGS) entry which is preliminary data.</text>
</comment>
<dbReference type="GO" id="GO:0003677">
    <property type="term" value="F:DNA binding"/>
    <property type="evidence" value="ECO:0007669"/>
    <property type="project" value="UniProtKB-KW"/>
</dbReference>
<feature type="domain" description="HTH gntR-type" evidence="4">
    <location>
        <begin position="7"/>
        <end position="75"/>
    </location>
</feature>
<dbReference type="GO" id="GO:0003700">
    <property type="term" value="F:DNA-binding transcription factor activity"/>
    <property type="evidence" value="ECO:0007669"/>
    <property type="project" value="InterPro"/>
</dbReference>
<dbReference type="InterPro" id="IPR036390">
    <property type="entry name" value="WH_DNA-bd_sf"/>
</dbReference>
<dbReference type="SMART" id="SM00895">
    <property type="entry name" value="FCD"/>
    <property type="match status" value="1"/>
</dbReference>
<sequence length="229" mass="25111">MREVTRTSLVDQAIDQIREGIKSGEWPVGGRIPAENELIEALGVARNTMREAVRALAHAGVLEVRHGDGTYVRARDETQGVLMRRLGLADLLDLLVVRRGLEVEAARQAAERRLPEDVPRLRALARSSVPAEGDGTEQVVAGAMEFHHTVVELSRNPVLIELYSALSSATEAGIRRSTDDLELPDFDHEAHALLVEAIAQGDPARAATEAAHHINIVIDRVRERLRSTP</sequence>
<dbReference type="SMART" id="SM00345">
    <property type="entry name" value="HTH_GNTR"/>
    <property type="match status" value="1"/>
</dbReference>
<dbReference type="PANTHER" id="PTHR43537:SF47">
    <property type="entry name" value="REGULATORY PROTEIN GNTR HTH"/>
    <property type="match status" value="1"/>
</dbReference>
<keyword evidence="1" id="KW-0805">Transcription regulation</keyword>
<dbReference type="InterPro" id="IPR036388">
    <property type="entry name" value="WH-like_DNA-bd_sf"/>
</dbReference>
<dbReference type="RefSeq" id="WP_049717963.1">
    <property type="nucleotide sequence ID" value="NZ_LFXA01000014.1"/>
</dbReference>
<keyword evidence="2" id="KW-0238">DNA-binding</keyword>
<protein>
    <recommendedName>
        <fullName evidence="4">HTH gntR-type domain-containing protein</fullName>
    </recommendedName>
</protein>
<dbReference type="AlphaFoldDB" id="A0A0K9XAW2"/>
<dbReference type="SUPFAM" id="SSF46785">
    <property type="entry name" value="Winged helix' DNA-binding domain"/>
    <property type="match status" value="1"/>
</dbReference>
<reference evidence="6" key="1">
    <citation type="submission" date="2015-07" db="EMBL/GenBank/DDBJ databases">
        <title>Draft genome sequence of Streptomyces sp. CMAA 1322, a bacterium isolated from Caatinga biome, from dry forest semiarid of Brazil.</title>
        <authorList>
            <person name="Santos S.N."/>
            <person name="Gacesa R."/>
            <person name="Taketani R.G."/>
            <person name="Long P.F."/>
            <person name="Melo I.S."/>
        </authorList>
    </citation>
    <scope>NUCLEOTIDE SEQUENCE [LARGE SCALE GENOMIC DNA]</scope>
    <source>
        <strain evidence="6">CMAA 1322</strain>
    </source>
</reference>
<dbReference type="InterPro" id="IPR000524">
    <property type="entry name" value="Tscrpt_reg_HTH_GntR"/>
</dbReference>
<dbReference type="Pfam" id="PF07729">
    <property type="entry name" value="FCD"/>
    <property type="match status" value="1"/>
</dbReference>
<dbReference type="PROSITE" id="PS50949">
    <property type="entry name" value="HTH_GNTR"/>
    <property type="match status" value="1"/>
</dbReference>
<name>A0A0K9XAW2_9ACTN</name>
<dbReference type="Gene3D" id="1.10.10.10">
    <property type="entry name" value="Winged helix-like DNA-binding domain superfamily/Winged helix DNA-binding domain"/>
    <property type="match status" value="1"/>
</dbReference>
<accession>A0A0K9XAW2</accession>
<dbReference type="STRING" id="1678637.AC230_21710"/>
<keyword evidence="6" id="KW-1185">Reference proteome</keyword>
<evidence type="ECO:0000313" key="6">
    <source>
        <dbReference type="Proteomes" id="UP000037288"/>
    </source>
</evidence>
<dbReference type="Gene3D" id="1.20.120.530">
    <property type="entry name" value="GntR ligand-binding domain-like"/>
    <property type="match status" value="1"/>
</dbReference>
<evidence type="ECO:0000256" key="1">
    <source>
        <dbReference type="ARBA" id="ARBA00023015"/>
    </source>
</evidence>